<feature type="compositionally biased region" description="Polar residues" evidence="6">
    <location>
        <begin position="443"/>
        <end position="466"/>
    </location>
</feature>
<dbReference type="AlphaFoldDB" id="A0A1B0CAT0"/>
<dbReference type="PROSITE" id="PS50102">
    <property type="entry name" value="RRM"/>
    <property type="match status" value="2"/>
</dbReference>
<dbReference type="EMBL" id="AJWK01004236">
    <property type="status" value="NOT_ANNOTATED_CDS"/>
    <property type="molecule type" value="Genomic_DNA"/>
</dbReference>
<dbReference type="VEuPathDB" id="VectorBase:LLOJ001142"/>
<keyword evidence="4 5" id="KW-0694">RNA-binding</keyword>
<keyword evidence="3" id="KW-0677">Repeat</keyword>
<protein>
    <recommendedName>
        <fullName evidence="7">RRM domain-containing protein</fullName>
    </recommendedName>
</protein>
<dbReference type="SUPFAM" id="SSF54928">
    <property type="entry name" value="RNA-binding domain, RBD"/>
    <property type="match status" value="2"/>
</dbReference>
<feature type="domain" description="RRM" evidence="7">
    <location>
        <begin position="80"/>
        <end position="161"/>
    </location>
</feature>
<evidence type="ECO:0000313" key="9">
    <source>
        <dbReference type="Proteomes" id="UP000092461"/>
    </source>
</evidence>
<accession>A0A1B0CAT0</accession>
<dbReference type="Pfam" id="PF00076">
    <property type="entry name" value="RRM_1"/>
    <property type="match status" value="2"/>
</dbReference>
<feature type="region of interest" description="Disordered" evidence="6">
    <location>
        <begin position="1"/>
        <end position="25"/>
    </location>
</feature>
<comment type="subcellular location">
    <subcellularLocation>
        <location evidence="1">Cytoplasm</location>
    </subcellularLocation>
</comment>
<evidence type="ECO:0000256" key="5">
    <source>
        <dbReference type="PROSITE-ProRule" id="PRU00176"/>
    </source>
</evidence>
<feature type="compositionally biased region" description="Low complexity" evidence="6">
    <location>
        <begin position="1"/>
        <end position="13"/>
    </location>
</feature>
<dbReference type="InterPro" id="IPR035979">
    <property type="entry name" value="RBD_domain_sf"/>
</dbReference>
<feature type="compositionally biased region" description="Pro residues" evidence="6">
    <location>
        <begin position="330"/>
        <end position="339"/>
    </location>
</feature>
<feature type="region of interest" description="Disordered" evidence="6">
    <location>
        <begin position="399"/>
        <end position="481"/>
    </location>
</feature>
<dbReference type="InterPro" id="IPR012677">
    <property type="entry name" value="Nucleotide-bd_a/b_plait_sf"/>
</dbReference>
<dbReference type="InterPro" id="IPR034131">
    <property type="entry name" value="DAZAP1_RRM2"/>
</dbReference>
<dbReference type="PANTHER" id="PTHR48032:SF18">
    <property type="entry name" value="RRM DOMAIN-CONTAINING PROTEIN"/>
    <property type="match status" value="1"/>
</dbReference>
<dbReference type="FunFam" id="3.30.70.330:FF:000427">
    <property type="entry name" value="Heterogeneous nuclear ribonucleoprotein 27C"/>
    <property type="match status" value="1"/>
</dbReference>
<keyword evidence="9" id="KW-1185">Reference proteome</keyword>
<dbReference type="InterPro" id="IPR000504">
    <property type="entry name" value="RRM_dom"/>
</dbReference>
<dbReference type="EnsemblMetazoa" id="LLOJ001142-RA">
    <property type="protein sequence ID" value="LLOJ001142-PA"/>
    <property type="gene ID" value="LLOJ001142"/>
</dbReference>
<organism evidence="8 9">
    <name type="scientific">Lutzomyia longipalpis</name>
    <name type="common">Sand fly</name>
    <dbReference type="NCBI Taxonomy" id="7200"/>
    <lineage>
        <taxon>Eukaryota</taxon>
        <taxon>Metazoa</taxon>
        <taxon>Ecdysozoa</taxon>
        <taxon>Arthropoda</taxon>
        <taxon>Hexapoda</taxon>
        <taxon>Insecta</taxon>
        <taxon>Pterygota</taxon>
        <taxon>Neoptera</taxon>
        <taxon>Endopterygota</taxon>
        <taxon>Diptera</taxon>
        <taxon>Nematocera</taxon>
        <taxon>Psychodoidea</taxon>
        <taxon>Psychodidae</taxon>
        <taxon>Lutzomyia</taxon>
        <taxon>Lutzomyia</taxon>
    </lineage>
</organism>
<sequence>QTTVERTTWTPGRPRGGGCGDRPKERITSQGATWSSVGVKVQRPPGERTPRFSSQLIHTRRHRDLGNMRMTQDMDDDEKGKLFVGGLSWETTQENLQRYFARYGDVIDCVVMKNNESGRSRGFGFVTFADPGNVTHVLQSGPHNLDGRTIDPKPCNPRTLQKPKKGGGYPKVFLGGLPSNVTETDLRVFFGRYGKVMEVVIMYDQEKKKSRGFGFLSFEDEASVERVTNEHYINLNGKQVEIKKAEPRDGNAANKINSGAETNQWGPPQGAPMGMLQGPNGQINAPPLNIAMGAPNMMQGYQGWGTSPQQQSFGYGTPNAPGSYQGWGAPPGPQGPPPHQWGNNYATQQTQGYGSYDMYNSTTGPSGASGGGNWNAWNMPQIALEQWLMADRFLAGDMYPRTQSGPGGPSGTGPTAGMPPGGPANSASKPSSDYGGYGSGYGNYTNDHTTSYGTRTTYGNEATSQPPYAVPQPQDEFLKQY</sequence>
<feature type="domain" description="RRM" evidence="7">
    <location>
        <begin position="170"/>
        <end position="247"/>
    </location>
</feature>
<dbReference type="Proteomes" id="UP000092461">
    <property type="component" value="Unassembled WGS sequence"/>
</dbReference>
<proteinExistence type="predicted"/>
<evidence type="ECO:0000256" key="1">
    <source>
        <dbReference type="ARBA" id="ARBA00004496"/>
    </source>
</evidence>
<evidence type="ECO:0000256" key="4">
    <source>
        <dbReference type="ARBA" id="ARBA00022884"/>
    </source>
</evidence>
<name>A0A1B0CAT0_LUTLO</name>
<evidence type="ECO:0000256" key="3">
    <source>
        <dbReference type="ARBA" id="ARBA00022737"/>
    </source>
</evidence>
<dbReference type="GO" id="GO:0005737">
    <property type="term" value="C:cytoplasm"/>
    <property type="evidence" value="ECO:0007669"/>
    <property type="project" value="UniProtKB-SubCell"/>
</dbReference>
<dbReference type="GO" id="GO:0006417">
    <property type="term" value="P:regulation of translation"/>
    <property type="evidence" value="ECO:0007669"/>
    <property type="project" value="TreeGrafter"/>
</dbReference>
<feature type="region of interest" description="Disordered" evidence="6">
    <location>
        <begin position="313"/>
        <end position="349"/>
    </location>
</feature>
<dbReference type="PANTHER" id="PTHR48032">
    <property type="entry name" value="RNA-BINDING PROTEIN MUSASHI HOMOLOG RBP6"/>
    <property type="match status" value="1"/>
</dbReference>
<keyword evidence="2" id="KW-0963">Cytoplasm</keyword>
<dbReference type="GO" id="GO:0003729">
    <property type="term" value="F:mRNA binding"/>
    <property type="evidence" value="ECO:0007669"/>
    <property type="project" value="TreeGrafter"/>
</dbReference>
<evidence type="ECO:0000256" key="2">
    <source>
        <dbReference type="ARBA" id="ARBA00022490"/>
    </source>
</evidence>
<evidence type="ECO:0000256" key="6">
    <source>
        <dbReference type="SAM" id="MobiDB-lite"/>
    </source>
</evidence>
<dbReference type="CDD" id="cd12327">
    <property type="entry name" value="RRM2_DAZAP1"/>
    <property type="match status" value="1"/>
</dbReference>
<reference evidence="8" key="1">
    <citation type="submission" date="2020-05" db="UniProtKB">
        <authorList>
            <consortium name="EnsemblMetazoa"/>
        </authorList>
    </citation>
    <scope>IDENTIFICATION</scope>
    <source>
        <strain evidence="8">Jacobina</strain>
    </source>
</reference>
<dbReference type="SMART" id="SM00360">
    <property type="entry name" value="RRM"/>
    <property type="match status" value="2"/>
</dbReference>
<dbReference type="VEuPathDB" id="VectorBase:LLONM1_008285"/>
<dbReference type="CDD" id="cd12325">
    <property type="entry name" value="RRM1_hnRNPA_hnRNPD_like"/>
    <property type="match status" value="1"/>
</dbReference>
<dbReference type="Gene3D" id="3.30.70.330">
    <property type="match status" value="2"/>
</dbReference>
<evidence type="ECO:0000259" key="7">
    <source>
        <dbReference type="PROSITE" id="PS50102"/>
    </source>
</evidence>
<evidence type="ECO:0000313" key="8">
    <source>
        <dbReference type="EnsemblMetazoa" id="LLOJ001142-PA"/>
    </source>
</evidence>